<evidence type="ECO:0000313" key="3">
    <source>
        <dbReference type="Proteomes" id="UP001157418"/>
    </source>
</evidence>
<accession>A0AAU9P0J1</accession>
<reference evidence="2 3" key="1">
    <citation type="submission" date="2022-01" db="EMBL/GenBank/DDBJ databases">
        <authorList>
            <person name="Xiong W."/>
            <person name="Schranz E."/>
        </authorList>
    </citation>
    <scope>NUCLEOTIDE SEQUENCE [LARGE SCALE GENOMIC DNA]</scope>
</reference>
<name>A0AAU9P0J1_9ASTR</name>
<evidence type="ECO:0000313" key="2">
    <source>
        <dbReference type="EMBL" id="CAH1443768.1"/>
    </source>
</evidence>
<comment type="caution">
    <text evidence="2">The sequence shown here is derived from an EMBL/GenBank/DDBJ whole genome shotgun (WGS) entry which is preliminary data.</text>
</comment>
<dbReference type="EMBL" id="CAKMRJ010005523">
    <property type="protein sequence ID" value="CAH1443768.1"/>
    <property type="molecule type" value="Genomic_DNA"/>
</dbReference>
<feature type="compositionally biased region" description="Basic residues" evidence="1">
    <location>
        <begin position="76"/>
        <end position="104"/>
    </location>
</feature>
<feature type="region of interest" description="Disordered" evidence="1">
    <location>
        <begin position="73"/>
        <end position="104"/>
    </location>
</feature>
<proteinExistence type="predicted"/>
<keyword evidence="3" id="KW-1185">Reference proteome</keyword>
<dbReference type="Proteomes" id="UP001157418">
    <property type="component" value="Unassembled WGS sequence"/>
</dbReference>
<dbReference type="AlphaFoldDB" id="A0AAU9P0J1"/>
<organism evidence="2 3">
    <name type="scientific">Lactuca virosa</name>
    <dbReference type="NCBI Taxonomy" id="75947"/>
    <lineage>
        <taxon>Eukaryota</taxon>
        <taxon>Viridiplantae</taxon>
        <taxon>Streptophyta</taxon>
        <taxon>Embryophyta</taxon>
        <taxon>Tracheophyta</taxon>
        <taxon>Spermatophyta</taxon>
        <taxon>Magnoliopsida</taxon>
        <taxon>eudicotyledons</taxon>
        <taxon>Gunneridae</taxon>
        <taxon>Pentapetalae</taxon>
        <taxon>asterids</taxon>
        <taxon>campanulids</taxon>
        <taxon>Asterales</taxon>
        <taxon>Asteraceae</taxon>
        <taxon>Cichorioideae</taxon>
        <taxon>Cichorieae</taxon>
        <taxon>Lactucinae</taxon>
        <taxon>Lactuca</taxon>
    </lineage>
</organism>
<sequence>MLHYHILEMQDFVIADISKMQTAMFVSFHPKNFLIVGSFSQSMLSRVPTDHPIILEYLKTAVHTGDVGYDSIHKKEIPKKKSKGSQRKRKTIVSIKSKKKKRRRLTQLIIEEESSEHTESLDHNEKECALNNEEDSANIGLKSIIVLEPIQTPLVSSHMESEA</sequence>
<protein>
    <submittedName>
        <fullName evidence="2">Uncharacterized protein</fullName>
    </submittedName>
</protein>
<evidence type="ECO:0000256" key="1">
    <source>
        <dbReference type="SAM" id="MobiDB-lite"/>
    </source>
</evidence>
<gene>
    <name evidence="2" type="ORF">LVIROSA_LOCUS29661</name>
</gene>